<gene>
    <name evidence="3" type="ORF">O1R50_09390</name>
</gene>
<keyword evidence="2" id="KW-1133">Transmembrane helix</keyword>
<keyword evidence="4" id="KW-1185">Reference proteome</keyword>
<feature type="transmembrane region" description="Helical" evidence="2">
    <location>
        <begin position="56"/>
        <end position="77"/>
    </location>
</feature>
<evidence type="ECO:0000313" key="3">
    <source>
        <dbReference type="EMBL" id="MDA1359835.1"/>
    </source>
</evidence>
<evidence type="ECO:0000313" key="4">
    <source>
        <dbReference type="Proteomes" id="UP001146067"/>
    </source>
</evidence>
<feature type="compositionally biased region" description="Basic and acidic residues" evidence="1">
    <location>
        <begin position="1"/>
        <end position="13"/>
    </location>
</feature>
<keyword evidence="2" id="KW-0472">Membrane</keyword>
<keyword evidence="2" id="KW-0812">Transmembrane</keyword>
<name>A0A9X3PAP4_9ACTN</name>
<dbReference type="RefSeq" id="WP_270109722.1">
    <property type="nucleotide sequence ID" value="NZ_JAPZVP010000006.1"/>
</dbReference>
<organism evidence="3 4">
    <name type="scientific">Glycomyces luteolus</name>
    <dbReference type="NCBI Taxonomy" id="2670330"/>
    <lineage>
        <taxon>Bacteria</taxon>
        <taxon>Bacillati</taxon>
        <taxon>Actinomycetota</taxon>
        <taxon>Actinomycetes</taxon>
        <taxon>Glycomycetales</taxon>
        <taxon>Glycomycetaceae</taxon>
        <taxon>Glycomyces</taxon>
    </lineage>
</organism>
<sequence length="121" mass="13205">MKSQKELAEHGGEPADETDALRLSDLAENEGARIEFDEYGTDDDLWPVAKSGRRRLAFAAAALVLVAGAVVGGKIAYDRRRSAKGYQRAVTALEDAREALLSAASELPERGREVLQKVKRH</sequence>
<evidence type="ECO:0000256" key="2">
    <source>
        <dbReference type="SAM" id="Phobius"/>
    </source>
</evidence>
<comment type="caution">
    <text evidence="3">The sequence shown here is derived from an EMBL/GenBank/DDBJ whole genome shotgun (WGS) entry which is preliminary data.</text>
</comment>
<feature type="region of interest" description="Disordered" evidence="1">
    <location>
        <begin position="1"/>
        <end position="21"/>
    </location>
</feature>
<protein>
    <submittedName>
        <fullName evidence="3">Uncharacterized protein</fullName>
    </submittedName>
</protein>
<proteinExistence type="predicted"/>
<dbReference type="AlphaFoldDB" id="A0A9X3PAP4"/>
<reference evidence="3" key="1">
    <citation type="submission" date="2022-12" db="EMBL/GenBank/DDBJ databases">
        <title>Gycomyces niveus sp.nov.,a novel actinomycete isolated from soil in Shouguan.</title>
        <authorList>
            <person name="Yang X."/>
        </authorList>
    </citation>
    <scope>NUCLEOTIDE SEQUENCE</scope>
    <source>
        <strain evidence="3">NEAU-A15</strain>
    </source>
</reference>
<dbReference type="Proteomes" id="UP001146067">
    <property type="component" value="Unassembled WGS sequence"/>
</dbReference>
<accession>A0A9X3PAP4</accession>
<dbReference type="EMBL" id="JAPZVP010000006">
    <property type="protein sequence ID" value="MDA1359835.1"/>
    <property type="molecule type" value="Genomic_DNA"/>
</dbReference>
<evidence type="ECO:0000256" key="1">
    <source>
        <dbReference type="SAM" id="MobiDB-lite"/>
    </source>
</evidence>